<keyword evidence="4" id="KW-1185">Reference proteome</keyword>
<dbReference type="GO" id="GO:0005829">
    <property type="term" value="C:cytosol"/>
    <property type="evidence" value="ECO:0007669"/>
    <property type="project" value="UniProtKB-ARBA"/>
</dbReference>
<evidence type="ECO:0000259" key="2">
    <source>
        <dbReference type="SMART" id="SM00327"/>
    </source>
</evidence>
<organism evidence="3 4">
    <name type="scientific">Dictyostelium firmibasis</name>
    <dbReference type="NCBI Taxonomy" id="79012"/>
    <lineage>
        <taxon>Eukaryota</taxon>
        <taxon>Amoebozoa</taxon>
        <taxon>Evosea</taxon>
        <taxon>Eumycetozoa</taxon>
        <taxon>Dictyostelia</taxon>
        <taxon>Dictyosteliales</taxon>
        <taxon>Dictyosteliaceae</taxon>
        <taxon>Dictyostelium</taxon>
    </lineage>
</organism>
<dbReference type="AlphaFoldDB" id="A0AAN7TTN0"/>
<proteinExistence type="predicted"/>
<evidence type="ECO:0000313" key="3">
    <source>
        <dbReference type="EMBL" id="KAK5574943.1"/>
    </source>
</evidence>
<evidence type="ECO:0000256" key="1">
    <source>
        <dbReference type="SAM" id="MobiDB-lite"/>
    </source>
</evidence>
<accession>A0AAN7TTN0</accession>
<dbReference type="InterPro" id="IPR052079">
    <property type="entry name" value="E3_ligase/Copine_domain"/>
</dbReference>
<dbReference type="EMBL" id="JAVFKY010000006">
    <property type="protein sequence ID" value="KAK5574943.1"/>
    <property type="molecule type" value="Genomic_DNA"/>
</dbReference>
<dbReference type="Proteomes" id="UP001344447">
    <property type="component" value="Unassembled WGS sequence"/>
</dbReference>
<dbReference type="InterPro" id="IPR036465">
    <property type="entry name" value="vWFA_dom_sf"/>
</dbReference>
<dbReference type="GO" id="GO:0005634">
    <property type="term" value="C:nucleus"/>
    <property type="evidence" value="ECO:0007669"/>
    <property type="project" value="TreeGrafter"/>
</dbReference>
<dbReference type="Pfam" id="PF07002">
    <property type="entry name" value="Copine"/>
    <property type="match status" value="1"/>
</dbReference>
<name>A0AAN7TTN0_9MYCE</name>
<dbReference type="Gene3D" id="3.40.50.410">
    <property type="entry name" value="von Willebrand factor, type A domain"/>
    <property type="match status" value="1"/>
</dbReference>
<protein>
    <recommendedName>
        <fullName evidence="2">VWFA domain-containing protein</fullName>
    </recommendedName>
</protein>
<comment type="caution">
    <text evidence="3">The sequence shown here is derived from an EMBL/GenBank/DDBJ whole genome shotgun (WGS) entry which is preliminary data.</text>
</comment>
<dbReference type="SUPFAM" id="SSF53300">
    <property type="entry name" value="vWA-like"/>
    <property type="match status" value="1"/>
</dbReference>
<feature type="domain" description="VWFA" evidence="2">
    <location>
        <begin position="59"/>
        <end position="249"/>
    </location>
</feature>
<dbReference type="GO" id="GO:0004842">
    <property type="term" value="F:ubiquitin-protein transferase activity"/>
    <property type="evidence" value="ECO:0007669"/>
    <property type="project" value="TreeGrafter"/>
</dbReference>
<reference evidence="3 4" key="1">
    <citation type="submission" date="2023-11" db="EMBL/GenBank/DDBJ databases">
        <title>Dfirmibasis_genome.</title>
        <authorList>
            <person name="Edelbroek B."/>
            <person name="Kjellin J."/>
            <person name="Jerlstrom-Hultqvist J."/>
            <person name="Soderbom F."/>
        </authorList>
    </citation>
    <scope>NUCLEOTIDE SEQUENCE [LARGE SCALE GENOMIC DNA]</scope>
    <source>
        <strain evidence="3 4">TNS-C-14</strain>
    </source>
</reference>
<dbReference type="PANTHER" id="PTHR45751:SF11">
    <property type="entry name" value="COPINE FAMILY PROTEIN 2"/>
    <property type="match status" value="1"/>
</dbReference>
<evidence type="ECO:0000313" key="4">
    <source>
        <dbReference type="Proteomes" id="UP001344447"/>
    </source>
</evidence>
<sequence length="281" mass="30833">MGCGGSKHQGSMEHGGGGGGSGYNGKRPLENKVKFQPIKDKFQSLSEVQDALRTAGLESSNLIIGIDYTKSNTWNGKKTFGGKCLHDIQPGITNPYQEAIEIIGKTLSVFDDDNLLPTYGFGDSRTTDKSVFSFTTERPCFGFSEVLQKYNEITPLVSLSGPTSFAPIIRETINITAAAKAYHILVIIADGEVSVVNETIKAIEEASKYPISIICIGVGDGPWDTMEKFDDDLPERQFDNFQFVPFHSTMAKAENREVDFAVAALQEIPEQFQYIKQLGLL</sequence>
<feature type="compositionally biased region" description="Gly residues" evidence="1">
    <location>
        <begin position="1"/>
        <end position="23"/>
    </location>
</feature>
<feature type="region of interest" description="Disordered" evidence="1">
    <location>
        <begin position="1"/>
        <end position="29"/>
    </location>
</feature>
<dbReference type="InterPro" id="IPR010734">
    <property type="entry name" value="Copine_C"/>
</dbReference>
<dbReference type="InterPro" id="IPR002035">
    <property type="entry name" value="VWF_A"/>
</dbReference>
<dbReference type="SMART" id="SM00327">
    <property type="entry name" value="VWA"/>
    <property type="match status" value="1"/>
</dbReference>
<dbReference type="CDD" id="cd01459">
    <property type="entry name" value="vWA_copine_like"/>
    <property type="match status" value="1"/>
</dbReference>
<dbReference type="PANTHER" id="PTHR45751">
    <property type="entry name" value="COPINE FAMILY PROTEIN 1"/>
    <property type="match status" value="1"/>
</dbReference>
<gene>
    <name evidence="3" type="ORF">RB653_010198</name>
</gene>
<dbReference type="GO" id="GO:0016567">
    <property type="term" value="P:protein ubiquitination"/>
    <property type="evidence" value="ECO:0007669"/>
    <property type="project" value="TreeGrafter"/>
</dbReference>